<dbReference type="InterPro" id="IPR036390">
    <property type="entry name" value="WH_DNA-bd_sf"/>
</dbReference>
<evidence type="ECO:0000313" key="2">
    <source>
        <dbReference type="EMBL" id="AZQ12799.1"/>
    </source>
</evidence>
<dbReference type="Pfam" id="PF03551">
    <property type="entry name" value="PadR"/>
    <property type="match status" value="1"/>
</dbReference>
<dbReference type="Gene3D" id="1.10.10.10">
    <property type="entry name" value="Winged helix-like DNA-binding domain superfamily/Winged helix DNA-binding domain"/>
    <property type="match status" value="1"/>
</dbReference>
<organism evidence="2 3">
    <name type="scientific">Shewanella khirikhana</name>
    <dbReference type="NCBI Taxonomy" id="1965282"/>
    <lineage>
        <taxon>Bacteria</taxon>
        <taxon>Pseudomonadati</taxon>
        <taxon>Pseudomonadota</taxon>
        <taxon>Gammaproteobacteria</taxon>
        <taxon>Alteromonadales</taxon>
        <taxon>Shewanellaceae</taxon>
        <taxon>Shewanella</taxon>
    </lineage>
</organism>
<dbReference type="Proteomes" id="UP000278437">
    <property type="component" value="Chromosome"/>
</dbReference>
<dbReference type="InterPro" id="IPR036388">
    <property type="entry name" value="WH-like_DNA-bd_sf"/>
</dbReference>
<accession>A0ABN5TZE1</accession>
<dbReference type="PANTHER" id="PTHR33169">
    <property type="entry name" value="PADR-FAMILY TRANSCRIPTIONAL REGULATOR"/>
    <property type="match status" value="1"/>
</dbReference>
<dbReference type="PANTHER" id="PTHR33169:SF14">
    <property type="entry name" value="TRANSCRIPTIONAL REGULATOR RV3488"/>
    <property type="match status" value="1"/>
</dbReference>
<gene>
    <name evidence="2" type="ORF">STH12_03747</name>
</gene>
<evidence type="ECO:0000259" key="1">
    <source>
        <dbReference type="Pfam" id="PF03551"/>
    </source>
</evidence>
<protein>
    <submittedName>
        <fullName evidence="2">Lineage-specific thermal regulator protein</fullName>
    </submittedName>
</protein>
<dbReference type="SUPFAM" id="SSF46785">
    <property type="entry name" value="Winged helix' DNA-binding domain"/>
    <property type="match status" value="1"/>
</dbReference>
<reference evidence="3" key="1">
    <citation type="submission" date="2017-03" db="EMBL/GenBank/DDBJ databases">
        <title>Full genome sequence of a non-lethal Shewanella isolate that potentiates virulence of Vibio parahaemolyticus causing acute hepatopancreatic necrosis disease (AHPND) in shrimp.</title>
        <authorList>
            <person name="Prachumwat A."/>
            <person name="Sritunyalucksana K."/>
        </authorList>
    </citation>
    <scope>NUCLEOTIDE SEQUENCE [LARGE SCALE GENOMIC DNA]</scope>
    <source>
        <strain evidence="3">TH2012</strain>
    </source>
</reference>
<dbReference type="EMBL" id="CP020373">
    <property type="protein sequence ID" value="AZQ12799.1"/>
    <property type="molecule type" value="Genomic_DNA"/>
</dbReference>
<evidence type="ECO:0000313" key="3">
    <source>
        <dbReference type="Proteomes" id="UP000278437"/>
    </source>
</evidence>
<name>A0ABN5TZE1_9GAMM</name>
<dbReference type="InterPro" id="IPR052509">
    <property type="entry name" value="Metal_resp_DNA-bind_regulator"/>
</dbReference>
<dbReference type="RefSeq" id="WP_126168940.1">
    <property type="nucleotide sequence ID" value="NZ_CP020373.1"/>
</dbReference>
<sequence length="129" mass="15048">MTNKVIEDNQTEKWDIQLRKGTLELVVLGALYGGERYGLELLKLLHSYETMRITEGTLYPLLDRLKRELLIDAHWRQEGDSRPRKYFCLTTLGEQRLLELRSRWLKSVEDISALLEKSLNGCEKGTSHD</sequence>
<proteinExistence type="predicted"/>
<feature type="domain" description="Transcription regulator PadR N-terminal" evidence="1">
    <location>
        <begin position="27"/>
        <end position="97"/>
    </location>
</feature>
<keyword evidence="3" id="KW-1185">Reference proteome</keyword>
<dbReference type="InterPro" id="IPR005149">
    <property type="entry name" value="Tscrpt_reg_PadR_N"/>
</dbReference>